<feature type="coiled-coil region" evidence="1">
    <location>
        <begin position="165"/>
        <end position="192"/>
    </location>
</feature>
<organism evidence="2 3">
    <name type="scientific">Elasticomyces elasticus</name>
    <dbReference type="NCBI Taxonomy" id="574655"/>
    <lineage>
        <taxon>Eukaryota</taxon>
        <taxon>Fungi</taxon>
        <taxon>Dikarya</taxon>
        <taxon>Ascomycota</taxon>
        <taxon>Pezizomycotina</taxon>
        <taxon>Dothideomycetes</taxon>
        <taxon>Dothideomycetidae</taxon>
        <taxon>Mycosphaerellales</taxon>
        <taxon>Teratosphaeriaceae</taxon>
        <taxon>Elasticomyces</taxon>
    </lineage>
</organism>
<accession>A0AAN7WBI9</accession>
<dbReference type="AlphaFoldDB" id="A0AAN7WBI9"/>
<dbReference type="EMBL" id="JAVRQU010000008">
    <property type="protein sequence ID" value="KAK5699553.1"/>
    <property type="molecule type" value="Genomic_DNA"/>
</dbReference>
<dbReference type="Proteomes" id="UP001310594">
    <property type="component" value="Unassembled WGS sequence"/>
</dbReference>
<evidence type="ECO:0000256" key="1">
    <source>
        <dbReference type="SAM" id="Coils"/>
    </source>
</evidence>
<comment type="caution">
    <text evidence="2">The sequence shown here is derived from an EMBL/GenBank/DDBJ whole genome shotgun (WGS) entry which is preliminary data.</text>
</comment>
<protein>
    <submittedName>
        <fullName evidence="2">Uncharacterized protein</fullName>
    </submittedName>
</protein>
<name>A0AAN7WBI9_9PEZI</name>
<gene>
    <name evidence="2" type="ORF">LTR97_005681</name>
</gene>
<proteinExistence type="predicted"/>
<keyword evidence="1" id="KW-0175">Coiled coil</keyword>
<reference evidence="2" key="1">
    <citation type="submission" date="2023-08" db="EMBL/GenBank/DDBJ databases">
        <title>Black Yeasts Isolated from many extreme environments.</title>
        <authorList>
            <person name="Coleine C."/>
            <person name="Stajich J.E."/>
            <person name="Selbmann L."/>
        </authorList>
    </citation>
    <scope>NUCLEOTIDE SEQUENCE</scope>
    <source>
        <strain evidence="2">CCFEE 5810</strain>
    </source>
</reference>
<evidence type="ECO:0000313" key="3">
    <source>
        <dbReference type="Proteomes" id="UP001310594"/>
    </source>
</evidence>
<sequence>MAKAYVSNAITALSSFDPRTAGAHDPGQIIILFDDRHIKPAENTMSRYQSYYLDGLTRMGWATYWEKPNLDPGNLEVVWYMPDGARGARTYPLHKAEAVKEMFDFLSTQGLRPMILGWSAENPYPMIGGVEPPPPPKKPKMRVVTSASGTVSGHGSAKDNASTPHDRVMKIIDAEEARIAKAQAENDELLRKAEGLGYGEMNAREEKQALLGFGV</sequence>
<evidence type="ECO:0000313" key="2">
    <source>
        <dbReference type="EMBL" id="KAK5699553.1"/>
    </source>
</evidence>